<protein>
    <submittedName>
        <fullName evidence="1">Uncharacterized protein</fullName>
    </submittedName>
</protein>
<dbReference type="RefSeq" id="WP_055155097.1">
    <property type="nucleotide sequence ID" value="NZ_CYZU01000070.1"/>
</dbReference>
<proteinExistence type="predicted"/>
<dbReference type="EMBL" id="CYZU01000070">
    <property type="protein sequence ID" value="CUP24355.1"/>
    <property type="molecule type" value="Genomic_DNA"/>
</dbReference>
<organism evidence="1 2">
    <name type="scientific">Faecalicatena contorta</name>
    <dbReference type="NCBI Taxonomy" id="39482"/>
    <lineage>
        <taxon>Bacteria</taxon>
        <taxon>Bacillati</taxon>
        <taxon>Bacillota</taxon>
        <taxon>Clostridia</taxon>
        <taxon>Lachnospirales</taxon>
        <taxon>Lachnospiraceae</taxon>
        <taxon>Faecalicatena</taxon>
    </lineage>
</organism>
<gene>
    <name evidence="1" type="ORF">ERS852491_04637</name>
</gene>
<evidence type="ECO:0000313" key="2">
    <source>
        <dbReference type="Proteomes" id="UP000095544"/>
    </source>
</evidence>
<dbReference type="STRING" id="39482.ERS852491_04637"/>
<dbReference type="Pfam" id="PF19677">
    <property type="entry name" value="DUF6179"/>
    <property type="match status" value="1"/>
</dbReference>
<accession>A0A174LRF0</accession>
<evidence type="ECO:0000313" key="1">
    <source>
        <dbReference type="EMBL" id="CUP24355.1"/>
    </source>
</evidence>
<sequence>MHNEMEELLPVVAKLAERYTSKESSSVSYKTAEQLMGAVVYCINEVAGKSAEYMLQGRRAGAASSYEAGYRIVLEKTGRAKEIYHHIIEGFDDYGCKNYKETIASGMPAFFTWYDPVFHPQDHILTLDYPVLQMECGKKGVDLILDYLSQIEYEQRFLRSFYRPGIVNLLESTCPDYKELYLDNICLPVLFRALACMITERPLFELELDGEGQSETEGYFLDMPAETIERQVSHLLDLLEKAVMKESYAGRFRYCARELSVRIKNHARF</sequence>
<reference evidence="1 2" key="1">
    <citation type="submission" date="2015-09" db="EMBL/GenBank/DDBJ databases">
        <authorList>
            <consortium name="Pathogen Informatics"/>
        </authorList>
    </citation>
    <scope>NUCLEOTIDE SEQUENCE [LARGE SCALE GENOMIC DNA]</scope>
    <source>
        <strain evidence="1 2">2789STDY5834876</strain>
    </source>
</reference>
<dbReference type="InterPro" id="IPR045751">
    <property type="entry name" value="DUF6179"/>
</dbReference>
<dbReference type="OrthoDB" id="1907610at2"/>
<dbReference type="AlphaFoldDB" id="A0A174LRF0"/>
<dbReference type="Proteomes" id="UP000095544">
    <property type="component" value="Unassembled WGS sequence"/>
</dbReference>
<name>A0A174LRF0_9FIRM</name>